<proteinExistence type="predicted"/>
<dbReference type="Proteomes" id="UP001153678">
    <property type="component" value="Unassembled WGS sequence"/>
</dbReference>
<evidence type="ECO:0000313" key="2">
    <source>
        <dbReference type="Proteomes" id="UP001153678"/>
    </source>
</evidence>
<protein>
    <submittedName>
        <fullName evidence="1">17743_t:CDS:1</fullName>
    </submittedName>
</protein>
<name>A0A9W4WMX3_9GLOM</name>
<dbReference type="AlphaFoldDB" id="A0A9W4WMX3"/>
<sequence length="130" mass="15085">MATYFIQHANCMERKADAVSESGGTVIRLSFSHIGTKKRNEIPYEIWEIAINNKDTLLIIKKGQTVSKFSHLYLYKTINKDDKVKTQQFGLTLDEIHVLVRYKQRALMLLEDAIVNPDFPEPFKKIKNEN</sequence>
<organism evidence="1 2">
    <name type="scientific">Funneliformis geosporum</name>
    <dbReference type="NCBI Taxonomy" id="1117311"/>
    <lineage>
        <taxon>Eukaryota</taxon>
        <taxon>Fungi</taxon>
        <taxon>Fungi incertae sedis</taxon>
        <taxon>Mucoromycota</taxon>
        <taxon>Glomeromycotina</taxon>
        <taxon>Glomeromycetes</taxon>
        <taxon>Glomerales</taxon>
        <taxon>Glomeraceae</taxon>
        <taxon>Funneliformis</taxon>
    </lineage>
</organism>
<accession>A0A9W4WMX3</accession>
<gene>
    <name evidence="1" type="ORF">FWILDA_LOCUS6288</name>
</gene>
<reference evidence="1" key="1">
    <citation type="submission" date="2022-08" db="EMBL/GenBank/DDBJ databases">
        <authorList>
            <person name="Kallberg Y."/>
            <person name="Tangrot J."/>
            <person name="Rosling A."/>
        </authorList>
    </citation>
    <scope>NUCLEOTIDE SEQUENCE</scope>
    <source>
        <strain evidence="1">Wild A</strain>
    </source>
</reference>
<evidence type="ECO:0000313" key="1">
    <source>
        <dbReference type="EMBL" id="CAI2173837.1"/>
    </source>
</evidence>
<comment type="caution">
    <text evidence="1">The sequence shown here is derived from an EMBL/GenBank/DDBJ whole genome shotgun (WGS) entry which is preliminary data.</text>
</comment>
<dbReference type="EMBL" id="CAMKVN010001122">
    <property type="protein sequence ID" value="CAI2173837.1"/>
    <property type="molecule type" value="Genomic_DNA"/>
</dbReference>
<keyword evidence="2" id="KW-1185">Reference proteome</keyword>